<sequence>MAAPAPSTSSPTPAPATARQFLAWRPGATASGRALNLPPC</sequence>
<accession>A0A0A8YUZ7</accession>
<evidence type="ECO:0000313" key="1">
    <source>
        <dbReference type="EMBL" id="JAD30954.1"/>
    </source>
</evidence>
<proteinExistence type="predicted"/>
<protein>
    <submittedName>
        <fullName evidence="1">Uncharacterized protein</fullName>
    </submittedName>
</protein>
<organism evidence="1">
    <name type="scientific">Arundo donax</name>
    <name type="common">Giant reed</name>
    <name type="synonym">Donax arundinaceus</name>
    <dbReference type="NCBI Taxonomy" id="35708"/>
    <lineage>
        <taxon>Eukaryota</taxon>
        <taxon>Viridiplantae</taxon>
        <taxon>Streptophyta</taxon>
        <taxon>Embryophyta</taxon>
        <taxon>Tracheophyta</taxon>
        <taxon>Spermatophyta</taxon>
        <taxon>Magnoliopsida</taxon>
        <taxon>Liliopsida</taxon>
        <taxon>Poales</taxon>
        <taxon>Poaceae</taxon>
        <taxon>PACMAD clade</taxon>
        <taxon>Arundinoideae</taxon>
        <taxon>Arundineae</taxon>
        <taxon>Arundo</taxon>
    </lineage>
</organism>
<name>A0A0A8YUZ7_ARUDO</name>
<dbReference type="EMBL" id="GBRH01266941">
    <property type="protein sequence ID" value="JAD30954.1"/>
    <property type="molecule type" value="Transcribed_RNA"/>
</dbReference>
<reference evidence="1" key="2">
    <citation type="journal article" date="2015" name="Data Brief">
        <title>Shoot transcriptome of the giant reed, Arundo donax.</title>
        <authorList>
            <person name="Barrero R.A."/>
            <person name="Guerrero F.D."/>
            <person name="Moolhuijzen P."/>
            <person name="Goolsby J.A."/>
            <person name="Tidwell J."/>
            <person name="Bellgard S.E."/>
            <person name="Bellgard M.I."/>
        </authorList>
    </citation>
    <scope>NUCLEOTIDE SEQUENCE</scope>
    <source>
        <tissue evidence="1">Shoot tissue taken approximately 20 cm above the soil surface</tissue>
    </source>
</reference>
<dbReference type="AlphaFoldDB" id="A0A0A8YUZ7"/>
<reference evidence="1" key="1">
    <citation type="submission" date="2014-09" db="EMBL/GenBank/DDBJ databases">
        <authorList>
            <person name="Magalhaes I.L.F."/>
            <person name="Oliveira U."/>
            <person name="Santos F.R."/>
            <person name="Vidigal T.H.D.A."/>
            <person name="Brescovit A.D."/>
            <person name="Santos A.J."/>
        </authorList>
    </citation>
    <scope>NUCLEOTIDE SEQUENCE</scope>
    <source>
        <tissue evidence="1">Shoot tissue taken approximately 20 cm above the soil surface</tissue>
    </source>
</reference>